<gene>
    <name evidence="3" type="ORF">Pcinc_020163</name>
</gene>
<dbReference type="EMBL" id="JAWQEG010002036">
    <property type="protein sequence ID" value="KAK3874931.1"/>
    <property type="molecule type" value="Genomic_DNA"/>
</dbReference>
<sequence length="177" mass="19549">MTAWKCIGVVVVFLAYVSTLGICEERGLPINKTALHVVALAEGEWQEEGGQQKDEVGEAAFLHSACTLGYPNVKVLRGWCVKCEGEGEGDELLSVLTSLPESDLSWLSTCELYYNLFGAVKRGEYTYLLKSYKEVHGILTALGDTLVVVEPPILPNDKKEEEGKDEVKGREEIGRRK</sequence>
<name>A0AAE1FJV0_PETCI</name>
<evidence type="ECO:0000256" key="2">
    <source>
        <dbReference type="SAM" id="SignalP"/>
    </source>
</evidence>
<keyword evidence="4" id="KW-1185">Reference proteome</keyword>
<dbReference type="Proteomes" id="UP001286313">
    <property type="component" value="Unassembled WGS sequence"/>
</dbReference>
<evidence type="ECO:0000256" key="1">
    <source>
        <dbReference type="SAM" id="MobiDB-lite"/>
    </source>
</evidence>
<organism evidence="3 4">
    <name type="scientific">Petrolisthes cinctipes</name>
    <name type="common">Flat porcelain crab</name>
    <dbReference type="NCBI Taxonomy" id="88211"/>
    <lineage>
        <taxon>Eukaryota</taxon>
        <taxon>Metazoa</taxon>
        <taxon>Ecdysozoa</taxon>
        <taxon>Arthropoda</taxon>
        <taxon>Crustacea</taxon>
        <taxon>Multicrustacea</taxon>
        <taxon>Malacostraca</taxon>
        <taxon>Eumalacostraca</taxon>
        <taxon>Eucarida</taxon>
        <taxon>Decapoda</taxon>
        <taxon>Pleocyemata</taxon>
        <taxon>Anomura</taxon>
        <taxon>Galatheoidea</taxon>
        <taxon>Porcellanidae</taxon>
        <taxon>Petrolisthes</taxon>
    </lineage>
</organism>
<comment type="caution">
    <text evidence="3">The sequence shown here is derived from an EMBL/GenBank/DDBJ whole genome shotgun (WGS) entry which is preliminary data.</text>
</comment>
<proteinExistence type="predicted"/>
<protein>
    <submittedName>
        <fullName evidence="3">Uncharacterized protein</fullName>
    </submittedName>
</protein>
<feature type="chain" id="PRO_5042109677" evidence="2">
    <location>
        <begin position="20"/>
        <end position="177"/>
    </location>
</feature>
<feature type="signal peptide" evidence="2">
    <location>
        <begin position="1"/>
        <end position="19"/>
    </location>
</feature>
<reference evidence="3" key="1">
    <citation type="submission" date="2023-10" db="EMBL/GenBank/DDBJ databases">
        <title>Genome assemblies of two species of porcelain crab, Petrolisthes cinctipes and Petrolisthes manimaculis (Anomura: Porcellanidae).</title>
        <authorList>
            <person name="Angst P."/>
        </authorList>
    </citation>
    <scope>NUCLEOTIDE SEQUENCE</scope>
    <source>
        <strain evidence="3">PB745_01</strain>
        <tissue evidence="3">Gill</tissue>
    </source>
</reference>
<feature type="region of interest" description="Disordered" evidence="1">
    <location>
        <begin position="154"/>
        <end position="177"/>
    </location>
</feature>
<evidence type="ECO:0000313" key="4">
    <source>
        <dbReference type="Proteomes" id="UP001286313"/>
    </source>
</evidence>
<dbReference type="AlphaFoldDB" id="A0AAE1FJV0"/>
<accession>A0AAE1FJV0</accession>
<evidence type="ECO:0000313" key="3">
    <source>
        <dbReference type="EMBL" id="KAK3874931.1"/>
    </source>
</evidence>
<feature type="compositionally biased region" description="Basic and acidic residues" evidence="1">
    <location>
        <begin position="156"/>
        <end position="177"/>
    </location>
</feature>
<keyword evidence="2" id="KW-0732">Signal</keyword>